<dbReference type="InterPro" id="IPR027469">
    <property type="entry name" value="Cation_efflux_TMD_sf"/>
</dbReference>
<dbReference type="GO" id="GO:0005385">
    <property type="term" value="F:zinc ion transmembrane transporter activity"/>
    <property type="evidence" value="ECO:0007669"/>
    <property type="project" value="TreeGrafter"/>
</dbReference>
<accession>A0A7W8NQ16</accession>
<dbReference type="PANTHER" id="PTHR11562:SF17">
    <property type="entry name" value="RE54080P-RELATED"/>
    <property type="match status" value="1"/>
</dbReference>
<sequence length="288" mass="29996">MTEADPGWRLGQALILTGTFLLVEVIAGMLSGSLALLADAGHVLTDGVVLMLALQAGGPEVRDRRRTPGHQRAVILGAAVIAGVLSTAALGVVAEAYWRLQSPVPVQTTVMLALAVLGLGINVISARLAATGREGNPATHAAYLELRGDVLGPVAVIGGALLIRFTGELWLDPLLGALVGIWVVPRVWALLAASMTGAVNAAFQQVDLNAFRRELAALPGVTEVQALHVWSATRGVHSVTVHLVGAEVNRDLVVKVHEIAAVHGMPYVIMRIEPAGLHAGDGDGLARQ</sequence>
<organism evidence="8 9">
    <name type="scientific">Deinococcus metalli</name>
    <dbReference type="NCBI Taxonomy" id="1141878"/>
    <lineage>
        <taxon>Bacteria</taxon>
        <taxon>Thermotogati</taxon>
        <taxon>Deinococcota</taxon>
        <taxon>Deinococci</taxon>
        <taxon>Deinococcales</taxon>
        <taxon>Deinococcaceae</taxon>
        <taxon>Deinococcus</taxon>
    </lineage>
</organism>
<dbReference type="RefSeq" id="WP_184115103.1">
    <property type="nucleotide sequence ID" value="NZ_BNAJ01000012.1"/>
</dbReference>
<dbReference type="PANTHER" id="PTHR11562">
    <property type="entry name" value="CATION EFFLUX PROTEIN/ ZINC TRANSPORTER"/>
    <property type="match status" value="1"/>
</dbReference>
<dbReference type="SUPFAM" id="SSF161111">
    <property type="entry name" value="Cation efflux protein transmembrane domain-like"/>
    <property type="match status" value="1"/>
</dbReference>
<feature type="domain" description="Cation efflux protein transmembrane" evidence="6">
    <location>
        <begin position="13"/>
        <end position="194"/>
    </location>
</feature>
<evidence type="ECO:0000313" key="9">
    <source>
        <dbReference type="Proteomes" id="UP000539473"/>
    </source>
</evidence>
<dbReference type="EMBL" id="JACHFK010000013">
    <property type="protein sequence ID" value="MBB5378544.1"/>
    <property type="molecule type" value="Genomic_DNA"/>
</dbReference>
<evidence type="ECO:0000259" key="6">
    <source>
        <dbReference type="Pfam" id="PF01545"/>
    </source>
</evidence>
<gene>
    <name evidence="7" type="ORF">GCM10017781_38450</name>
    <name evidence="8" type="ORF">HNQ07_004051</name>
</gene>
<keyword evidence="2 5" id="KW-0812">Transmembrane</keyword>
<dbReference type="InterPro" id="IPR058533">
    <property type="entry name" value="Cation_efflux_TM"/>
</dbReference>
<feature type="transmembrane region" description="Helical" evidence="5">
    <location>
        <begin position="150"/>
        <end position="167"/>
    </location>
</feature>
<protein>
    <submittedName>
        <fullName evidence="7">Cation efflux system protein</fullName>
    </submittedName>
    <submittedName>
        <fullName evidence="8">Cobalt-zinc-cadmium efflux system protein</fullName>
    </submittedName>
</protein>
<feature type="transmembrane region" description="Helical" evidence="5">
    <location>
        <begin position="12"/>
        <end position="37"/>
    </location>
</feature>
<reference evidence="7" key="1">
    <citation type="journal article" date="2014" name="Int. J. Syst. Evol. Microbiol.">
        <title>Complete genome of a new Firmicutes species belonging to the dominant human colonic microbiota ('Ruminococcus bicirculans') reveals two chromosomes and a selective capacity to utilize plant glucans.</title>
        <authorList>
            <consortium name="NISC Comparative Sequencing Program"/>
            <person name="Wegmann U."/>
            <person name="Louis P."/>
            <person name="Goesmann A."/>
            <person name="Henrissat B."/>
            <person name="Duncan S.H."/>
            <person name="Flint H.J."/>
        </authorList>
    </citation>
    <scope>NUCLEOTIDE SEQUENCE</scope>
    <source>
        <strain evidence="7">CGMCC 1.18437</strain>
    </source>
</reference>
<dbReference type="Proteomes" id="UP000619376">
    <property type="component" value="Unassembled WGS sequence"/>
</dbReference>
<feature type="transmembrane region" description="Helical" evidence="5">
    <location>
        <begin position="73"/>
        <end position="98"/>
    </location>
</feature>
<feature type="transmembrane region" description="Helical" evidence="5">
    <location>
        <begin position="179"/>
        <end position="203"/>
    </location>
</feature>
<name>A0A7W8NQ16_9DEIO</name>
<keyword evidence="4 5" id="KW-0472">Membrane</keyword>
<dbReference type="InterPro" id="IPR050681">
    <property type="entry name" value="CDF/SLC30A"/>
</dbReference>
<evidence type="ECO:0000313" key="7">
    <source>
        <dbReference type="EMBL" id="GHF58476.1"/>
    </source>
</evidence>
<reference evidence="10" key="2">
    <citation type="journal article" date="2019" name="Int. J. Syst. Evol. Microbiol.">
        <title>The Global Catalogue of Microorganisms (GCM) 10K type strain sequencing project: providing services to taxonomists for standard genome sequencing and annotation.</title>
        <authorList>
            <consortium name="The Broad Institute Genomics Platform"/>
            <consortium name="The Broad Institute Genome Sequencing Center for Infectious Disease"/>
            <person name="Wu L."/>
            <person name="Ma J."/>
        </authorList>
    </citation>
    <scope>NUCLEOTIDE SEQUENCE [LARGE SCALE GENOMIC DNA]</scope>
    <source>
        <strain evidence="10">CGMCC 1.18437</strain>
    </source>
</reference>
<dbReference type="GO" id="GO:0005886">
    <property type="term" value="C:plasma membrane"/>
    <property type="evidence" value="ECO:0007669"/>
    <property type="project" value="TreeGrafter"/>
</dbReference>
<evidence type="ECO:0000313" key="8">
    <source>
        <dbReference type="EMBL" id="MBB5378544.1"/>
    </source>
</evidence>
<reference evidence="7" key="4">
    <citation type="submission" date="2024-05" db="EMBL/GenBank/DDBJ databases">
        <authorList>
            <person name="Sun Q."/>
            <person name="Zhou Y."/>
        </authorList>
    </citation>
    <scope>NUCLEOTIDE SEQUENCE</scope>
    <source>
        <strain evidence="7">CGMCC 1.18437</strain>
    </source>
</reference>
<evidence type="ECO:0000256" key="2">
    <source>
        <dbReference type="ARBA" id="ARBA00022692"/>
    </source>
</evidence>
<evidence type="ECO:0000256" key="1">
    <source>
        <dbReference type="ARBA" id="ARBA00004141"/>
    </source>
</evidence>
<evidence type="ECO:0000256" key="4">
    <source>
        <dbReference type="ARBA" id="ARBA00023136"/>
    </source>
</evidence>
<dbReference type="InterPro" id="IPR002524">
    <property type="entry name" value="Cation_efflux"/>
</dbReference>
<dbReference type="Proteomes" id="UP000539473">
    <property type="component" value="Unassembled WGS sequence"/>
</dbReference>
<evidence type="ECO:0000256" key="5">
    <source>
        <dbReference type="SAM" id="Phobius"/>
    </source>
</evidence>
<comment type="caution">
    <text evidence="8">The sequence shown here is derived from an EMBL/GenBank/DDBJ whole genome shotgun (WGS) entry which is preliminary data.</text>
</comment>
<proteinExistence type="predicted"/>
<evidence type="ECO:0000313" key="10">
    <source>
        <dbReference type="Proteomes" id="UP000619376"/>
    </source>
</evidence>
<dbReference type="NCBIfam" id="TIGR01297">
    <property type="entry name" value="CDF"/>
    <property type="match status" value="1"/>
</dbReference>
<dbReference type="Pfam" id="PF01545">
    <property type="entry name" value="Cation_efflux"/>
    <property type="match status" value="1"/>
</dbReference>
<dbReference type="AlphaFoldDB" id="A0A7W8NQ16"/>
<dbReference type="Gene3D" id="1.20.1510.10">
    <property type="entry name" value="Cation efflux protein transmembrane domain"/>
    <property type="match status" value="1"/>
</dbReference>
<reference evidence="8 9" key="3">
    <citation type="submission" date="2020-08" db="EMBL/GenBank/DDBJ databases">
        <title>Genomic Encyclopedia of Type Strains, Phase IV (KMG-IV): sequencing the most valuable type-strain genomes for metagenomic binning, comparative biology and taxonomic classification.</title>
        <authorList>
            <person name="Goeker M."/>
        </authorList>
    </citation>
    <scope>NUCLEOTIDE SEQUENCE [LARGE SCALE GENOMIC DNA]</scope>
    <source>
        <strain evidence="8 9">DSM 27521</strain>
    </source>
</reference>
<keyword evidence="10" id="KW-1185">Reference proteome</keyword>
<keyword evidence="3 5" id="KW-1133">Transmembrane helix</keyword>
<feature type="transmembrane region" description="Helical" evidence="5">
    <location>
        <begin position="110"/>
        <end position="130"/>
    </location>
</feature>
<dbReference type="EMBL" id="BNAJ01000012">
    <property type="protein sequence ID" value="GHF58476.1"/>
    <property type="molecule type" value="Genomic_DNA"/>
</dbReference>
<comment type="subcellular location">
    <subcellularLocation>
        <location evidence="1">Membrane</location>
        <topology evidence="1">Multi-pass membrane protein</topology>
    </subcellularLocation>
</comment>
<evidence type="ECO:0000256" key="3">
    <source>
        <dbReference type="ARBA" id="ARBA00022989"/>
    </source>
</evidence>